<reference evidence="3" key="1">
    <citation type="submission" date="2020-10" db="EMBL/GenBank/DDBJ databases">
        <title>Ca. Dormibacterota MAGs.</title>
        <authorList>
            <person name="Montgomery K."/>
        </authorList>
    </citation>
    <scope>NUCLEOTIDE SEQUENCE [LARGE SCALE GENOMIC DNA]</scope>
    <source>
        <strain evidence="3">SC8812_S17_10</strain>
    </source>
</reference>
<dbReference type="PANTHER" id="PTHR30204:SF93">
    <property type="entry name" value="HTH MERR-TYPE DOMAIN-CONTAINING PROTEIN"/>
    <property type="match status" value="1"/>
</dbReference>
<protein>
    <submittedName>
        <fullName evidence="3">MerR family transcriptional regulator</fullName>
    </submittedName>
</protein>
<comment type="caution">
    <text evidence="3">The sequence shown here is derived from an EMBL/GenBank/DDBJ whole genome shotgun (WGS) entry which is preliminary data.</text>
</comment>
<dbReference type="InterPro" id="IPR047057">
    <property type="entry name" value="MerR_fam"/>
</dbReference>
<evidence type="ECO:0000313" key="4">
    <source>
        <dbReference type="Proteomes" id="UP000612893"/>
    </source>
</evidence>
<evidence type="ECO:0000256" key="1">
    <source>
        <dbReference type="ARBA" id="ARBA00023125"/>
    </source>
</evidence>
<keyword evidence="4" id="KW-1185">Reference proteome</keyword>
<name>A0A934K3F4_9BACT</name>
<organism evidence="3 4">
    <name type="scientific">Candidatus Nephthysia bennettiae</name>
    <dbReference type="NCBI Taxonomy" id="3127016"/>
    <lineage>
        <taxon>Bacteria</taxon>
        <taxon>Bacillati</taxon>
        <taxon>Candidatus Dormiibacterota</taxon>
        <taxon>Candidatus Dormibacteria</taxon>
        <taxon>Candidatus Dormibacterales</taxon>
        <taxon>Candidatus Dormibacteraceae</taxon>
        <taxon>Candidatus Nephthysia</taxon>
    </lineage>
</organism>
<gene>
    <name evidence="3" type="ORF">JF922_17055</name>
</gene>
<evidence type="ECO:0000313" key="3">
    <source>
        <dbReference type="EMBL" id="MBJ7599772.1"/>
    </source>
</evidence>
<dbReference type="Pfam" id="PF13411">
    <property type="entry name" value="MerR_1"/>
    <property type="match status" value="1"/>
</dbReference>
<dbReference type="PRINTS" id="PR00040">
    <property type="entry name" value="HTHMERR"/>
</dbReference>
<dbReference type="Gene3D" id="1.10.1660.10">
    <property type="match status" value="2"/>
</dbReference>
<proteinExistence type="predicted"/>
<feature type="domain" description="HTH merR-type" evidence="2">
    <location>
        <begin position="1"/>
        <end position="70"/>
    </location>
</feature>
<accession>A0A934K3F4</accession>
<dbReference type="Proteomes" id="UP000612893">
    <property type="component" value="Unassembled WGS sequence"/>
</dbReference>
<dbReference type="AlphaFoldDB" id="A0A934K3F4"/>
<dbReference type="EMBL" id="JAEKNR010000172">
    <property type="protein sequence ID" value="MBJ7599772.1"/>
    <property type="molecule type" value="Genomic_DNA"/>
</dbReference>
<dbReference type="PROSITE" id="PS50937">
    <property type="entry name" value="HTH_MERR_2"/>
    <property type="match status" value="1"/>
</dbReference>
<dbReference type="SMART" id="SM00422">
    <property type="entry name" value="HTH_MERR"/>
    <property type="match status" value="1"/>
</dbReference>
<dbReference type="InterPro" id="IPR009061">
    <property type="entry name" value="DNA-bd_dom_put_sf"/>
</dbReference>
<sequence>MEYRIEQLAQAGGVAVDTIRFYQGKGLLDSPRREGRVTWYSEGHLDRLRRIRDLQQRGFTLTVIRRFLEGELEESDEALVEAVTAPAPPETLTLDELAIQSGVARPLLRALEQAGLIFPTSDGDEPRYPVEDLEALGAGLKLVEAGVPLPALMELGAQHAAAVEATARRAVELFDHHVRERIQAAGGDREAAERELLRLFEELLEASGTLVRHHFQRTLLRAARDHIERSRE</sequence>
<dbReference type="GO" id="GO:0003677">
    <property type="term" value="F:DNA binding"/>
    <property type="evidence" value="ECO:0007669"/>
    <property type="project" value="UniProtKB-KW"/>
</dbReference>
<evidence type="ECO:0000259" key="2">
    <source>
        <dbReference type="PROSITE" id="PS50937"/>
    </source>
</evidence>
<dbReference type="RefSeq" id="WP_338203383.1">
    <property type="nucleotide sequence ID" value="NZ_JAEKNR010000172.1"/>
</dbReference>
<keyword evidence="1" id="KW-0238">DNA-binding</keyword>
<dbReference type="InterPro" id="IPR000551">
    <property type="entry name" value="MerR-type_HTH_dom"/>
</dbReference>
<dbReference type="PANTHER" id="PTHR30204">
    <property type="entry name" value="REDOX-CYCLING DRUG-SENSING TRANSCRIPTIONAL ACTIVATOR SOXR"/>
    <property type="match status" value="1"/>
</dbReference>
<dbReference type="SUPFAM" id="SSF46955">
    <property type="entry name" value="Putative DNA-binding domain"/>
    <property type="match status" value="2"/>
</dbReference>